<evidence type="ECO:0000259" key="9">
    <source>
        <dbReference type="PROSITE" id="PS50850"/>
    </source>
</evidence>
<evidence type="ECO:0000256" key="4">
    <source>
        <dbReference type="ARBA" id="ARBA00022475"/>
    </source>
</evidence>
<feature type="transmembrane region" description="Helical" evidence="8">
    <location>
        <begin position="172"/>
        <end position="192"/>
    </location>
</feature>
<dbReference type="PROSITE" id="PS50850">
    <property type="entry name" value="MFS"/>
    <property type="match status" value="1"/>
</dbReference>
<dbReference type="FunFam" id="1.20.1720.10:FF:000005">
    <property type="entry name" value="Bcr/CflA family efflux transporter"/>
    <property type="match status" value="1"/>
</dbReference>
<keyword evidence="11" id="KW-1185">Reference proteome</keyword>
<dbReference type="PATRIC" id="fig|631454.5.peg.3232"/>
<dbReference type="PANTHER" id="PTHR23502:SF132">
    <property type="entry name" value="POLYAMINE TRANSPORTER 2-RELATED"/>
    <property type="match status" value="1"/>
</dbReference>
<dbReference type="SUPFAM" id="SSF103473">
    <property type="entry name" value="MFS general substrate transporter"/>
    <property type="match status" value="1"/>
</dbReference>
<feature type="transmembrane region" description="Helical" evidence="8">
    <location>
        <begin position="378"/>
        <end position="399"/>
    </location>
</feature>
<evidence type="ECO:0000313" key="11">
    <source>
        <dbReference type="Proteomes" id="UP000017819"/>
    </source>
</evidence>
<dbReference type="NCBIfam" id="TIGR00710">
    <property type="entry name" value="efflux_Bcr_CflA"/>
    <property type="match status" value="1"/>
</dbReference>
<comment type="caution">
    <text evidence="10">The sequence shown here is derived from an EMBL/GenBank/DDBJ whole genome shotgun (WGS) entry which is preliminary data.</text>
</comment>
<proteinExistence type="inferred from homology"/>
<feature type="transmembrane region" description="Helical" evidence="8">
    <location>
        <begin position="58"/>
        <end position="74"/>
    </location>
</feature>
<dbReference type="GO" id="GO:1990961">
    <property type="term" value="P:xenobiotic detoxification by transmembrane export across the plasma membrane"/>
    <property type="evidence" value="ECO:0007669"/>
    <property type="project" value="InterPro"/>
</dbReference>
<sequence>MSIFRPTAAMRSAPGFPEFVAMIASMMALTALSIDVMLPALPQIESEFDVGGANNQQLVVTLYVLGFAAGQLFYGPLSDRFGRKPVLLGGLLLYAAASVMCMLAHTFELLLAARFLQGIANASPRIIAIAVVRDIYGGRRMAEVMSFVMMVFIIVPVIAPSIGGAFLMIGSWHLIFGALAVISLAVLVWTTLRLGETRPPESREPLSVAWLVKAFGETLSNRQTLGYTLAIGTIFGSMMSYINSAQQVFMEVYGAGAWFPVLFGAVAGALAVASFVNSRLVVRVGMRRLSHAALVGFTATAIVHLAVYFLLGPPSLWLFVILMAIGLFCFGFVMPNFNALAMEPMGHIAGTASSFVGAVMTGLAAALGWYVGQHYDGTIVPLVTGFAAFGIASLAIVAFTERGRLFGVGSGQ</sequence>
<evidence type="ECO:0000256" key="6">
    <source>
        <dbReference type="ARBA" id="ARBA00022989"/>
    </source>
</evidence>
<evidence type="ECO:0000256" key="7">
    <source>
        <dbReference type="ARBA" id="ARBA00023136"/>
    </source>
</evidence>
<feature type="transmembrane region" description="Helical" evidence="8">
    <location>
        <begin position="20"/>
        <end position="38"/>
    </location>
</feature>
<evidence type="ECO:0000256" key="2">
    <source>
        <dbReference type="ARBA" id="ARBA00006236"/>
    </source>
</evidence>
<keyword evidence="6 8" id="KW-1133">Transmembrane helix</keyword>
<dbReference type="InterPro" id="IPR011701">
    <property type="entry name" value="MFS"/>
</dbReference>
<evidence type="ECO:0000313" key="10">
    <source>
        <dbReference type="EMBL" id="ESR23204.1"/>
    </source>
</evidence>
<feature type="transmembrane region" description="Helical" evidence="8">
    <location>
        <begin position="144"/>
        <end position="166"/>
    </location>
</feature>
<dbReference type="InterPro" id="IPR036259">
    <property type="entry name" value="MFS_trans_sf"/>
</dbReference>
<gene>
    <name evidence="10" type="ORF">N177_3272</name>
</gene>
<dbReference type="Pfam" id="PF07690">
    <property type="entry name" value="MFS_1"/>
    <property type="match status" value="1"/>
</dbReference>
<feature type="transmembrane region" description="Helical" evidence="8">
    <location>
        <begin position="349"/>
        <end position="372"/>
    </location>
</feature>
<comment type="similarity">
    <text evidence="2 8">Belongs to the major facilitator superfamily. Bcr/CmlA family.</text>
</comment>
<reference evidence="10 11" key="1">
    <citation type="journal article" date="2014" name="Genome Announc.">
        <title>Draft Genome Sequence of Lutibaculum baratangense Strain AMV1T, Isolated from a Mud Volcano in Andamans, India.</title>
        <authorList>
            <person name="Singh A."/>
            <person name="Sreenivas A."/>
            <person name="Sathyanarayana Reddy G."/>
            <person name="Pinnaka A.K."/>
            <person name="Shivaji S."/>
        </authorList>
    </citation>
    <scope>NUCLEOTIDE SEQUENCE [LARGE SCALE GENOMIC DNA]</scope>
    <source>
        <strain evidence="10 11">AMV1</strain>
    </source>
</reference>
<feature type="transmembrane region" description="Helical" evidence="8">
    <location>
        <begin position="86"/>
        <end position="105"/>
    </location>
</feature>
<accession>V4RCT1</accession>
<evidence type="ECO:0000256" key="5">
    <source>
        <dbReference type="ARBA" id="ARBA00022692"/>
    </source>
</evidence>
<feature type="transmembrane region" description="Helical" evidence="8">
    <location>
        <begin position="289"/>
        <end position="310"/>
    </location>
</feature>
<evidence type="ECO:0000256" key="8">
    <source>
        <dbReference type="RuleBase" id="RU365088"/>
    </source>
</evidence>
<keyword evidence="8" id="KW-0997">Cell inner membrane</keyword>
<dbReference type="OrthoDB" id="9800416at2"/>
<keyword evidence="5 8" id="KW-0812">Transmembrane</keyword>
<name>V4RCT1_9HYPH</name>
<dbReference type="GO" id="GO:0005886">
    <property type="term" value="C:plasma membrane"/>
    <property type="evidence" value="ECO:0007669"/>
    <property type="project" value="UniProtKB-SubCell"/>
</dbReference>
<dbReference type="Proteomes" id="UP000017819">
    <property type="component" value="Unassembled WGS sequence"/>
</dbReference>
<protein>
    <recommendedName>
        <fullName evidence="8">Bcr/CflA family efflux transporter</fullName>
    </recommendedName>
</protein>
<feature type="transmembrane region" description="Helical" evidence="8">
    <location>
        <begin position="316"/>
        <end position="337"/>
    </location>
</feature>
<dbReference type="Gene3D" id="1.20.1720.10">
    <property type="entry name" value="Multidrug resistance protein D"/>
    <property type="match status" value="1"/>
</dbReference>
<feature type="domain" description="Major facilitator superfamily (MFS) profile" evidence="9">
    <location>
        <begin position="19"/>
        <end position="412"/>
    </location>
</feature>
<feature type="transmembrane region" description="Helical" evidence="8">
    <location>
        <begin position="255"/>
        <end position="277"/>
    </location>
</feature>
<dbReference type="InterPro" id="IPR004812">
    <property type="entry name" value="Efflux_drug-R_Bcr/CmlA"/>
</dbReference>
<dbReference type="PANTHER" id="PTHR23502">
    <property type="entry name" value="MAJOR FACILITATOR SUPERFAMILY"/>
    <property type="match status" value="1"/>
</dbReference>
<keyword evidence="3 8" id="KW-0813">Transport</keyword>
<dbReference type="eggNOG" id="COG2814">
    <property type="taxonomic scope" value="Bacteria"/>
</dbReference>
<keyword evidence="4" id="KW-1003">Cell membrane</keyword>
<feature type="transmembrane region" description="Helical" evidence="8">
    <location>
        <begin position="111"/>
        <end position="132"/>
    </location>
</feature>
<dbReference type="InterPro" id="IPR020846">
    <property type="entry name" value="MFS_dom"/>
</dbReference>
<keyword evidence="7 8" id="KW-0472">Membrane</keyword>
<dbReference type="AlphaFoldDB" id="V4RCT1"/>
<comment type="subcellular location">
    <subcellularLocation>
        <location evidence="8">Cell inner membrane</location>
        <topology evidence="8">Multi-pass membrane protein</topology>
    </subcellularLocation>
    <subcellularLocation>
        <location evidence="1">Cell membrane</location>
        <topology evidence="1">Multi-pass membrane protein</topology>
    </subcellularLocation>
</comment>
<evidence type="ECO:0000256" key="3">
    <source>
        <dbReference type="ARBA" id="ARBA00022448"/>
    </source>
</evidence>
<dbReference type="EMBL" id="AWXZ01000039">
    <property type="protein sequence ID" value="ESR23204.1"/>
    <property type="molecule type" value="Genomic_DNA"/>
</dbReference>
<dbReference type="STRING" id="631454.N177_3272"/>
<evidence type="ECO:0000256" key="1">
    <source>
        <dbReference type="ARBA" id="ARBA00004651"/>
    </source>
</evidence>
<organism evidence="10 11">
    <name type="scientific">Lutibaculum baratangense AMV1</name>
    <dbReference type="NCBI Taxonomy" id="631454"/>
    <lineage>
        <taxon>Bacteria</taxon>
        <taxon>Pseudomonadati</taxon>
        <taxon>Pseudomonadota</taxon>
        <taxon>Alphaproteobacteria</taxon>
        <taxon>Hyphomicrobiales</taxon>
        <taxon>Tepidamorphaceae</taxon>
        <taxon>Lutibaculum</taxon>
    </lineage>
</organism>
<dbReference type="CDD" id="cd17320">
    <property type="entry name" value="MFS_MdfA_MDR_like"/>
    <property type="match status" value="1"/>
</dbReference>
<dbReference type="GO" id="GO:0042910">
    <property type="term" value="F:xenobiotic transmembrane transporter activity"/>
    <property type="evidence" value="ECO:0007669"/>
    <property type="project" value="InterPro"/>
</dbReference>
<feature type="transmembrane region" description="Helical" evidence="8">
    <location>
        <begin position="225"/>
        <end position="243"/>
    </location>
</feature>